<feature type="region of interest" description="Disordered" evidence="1">
    <location>
        <begin position="85"/>
        <end position="108"/>
    </location>
</feature>
<feature type="region of interest" description="Disordered" evidence="1">
    <location>
        <begin position="128"/>
        <end position="182"/>
    </location>
</feature>
<feature type="compositionally biased region" description="Acidic residues" evidence="1">
    <location>
        <begin position="85"/>
        <end position="96"/>
    </location>
</feature>
<dbReference type="AlphaFoldDB" id="A0A0K2TSW5"/>
<reference evidence="2" key="1">
    <citation type="submission" date="2014-05" db="EMBL/GenBank/DDBJ databases">
        <authorList>
            <person name="Chronopoulou M."/>
        </authorList>
    </citation>
    <scope>NUCLEOTIDE SEQUENCE</scope>
    <source>
        <tissue evidence="2">Whole organism</tissue>
    </source>
</reference>
<sequence length="271" mass="30292">MYKYTVFISGDGYLLALASRYAFELNVEHRDVLRSLEDLRWEEENVHTYANTGLLIDRSTSSMQLKVPLKPGRYASSSCLSDKDDDIYDYTPEDETPPPSTTISSARSVHPTLSAGWYRRAKRAMCRNNGSSTMNNKDFKSRPFHDPLSPSTPILTRTRLRPGGPPESSTLRNIQQPLSDEEISMRTLGLRQPRLKSREPLFPVSSAFYGTLSNSSSKPATPLVKQRTAGSASPRVQMYRTRVVYSDSVEAPPNGRITVTTARTNSHEAAV</sequence>
<evidence type="ECO:0000313" key="2">
    <source>
        <dbReference type="EMBL" id="CDW28481.1"/>
    </source>
</evidence>
<feature type="compositionally biased region" description="Polar residues" evidence="1">
    <location>
        <begin position="167"/>
        <end position="178"/>
    </location>
</feature>
<accession>A0A0K2TSW5</accession>
<proteinExistence type="predicted"/>
<organism evidence="2">
    <name type="scientific">Lepeophtheirus salmonis</name>
    <name type="common">Salmon louse</name>
    <name type="synonym">Caligus salmonis</name>
    <dbReference type="NCBI Taxonomy" id="72036"/>
    <lineage>
        <taxon>Eukaryota</taxon>
        <taxon>Metazoa</taxon>
        <taxon>Ecdysozoa</taxon>
        <taxon>Arthropoda</taxon>
        <taxon>Crustacea</taxon>
        <taxon>Multicrustacea</taxon>
        <taxon>Hexanauplia</taxon>
        <taxon>Copepoda</taxon>
        <taxon>Siphonostomatoida</taxon>
        <taxon>Caligidae</taxon>
        <taxon>Lepeophtheirus</taxon>
    </lineage>
</organism>
<feature type="region of interest" description="Disordered" evidence="1">
    <location>
        <begin position="212"/>
        <end position="233"/>
    </location>
</feature>
<dbReference type="EMBL" id="HACA01011120">
    <property type="protein sequence ID" value="CDW28481.1"/>
    <property type="molecule type" value="Transcribed_RNA"/>
</dbReference>
<evidence type="ECO:0000256" key="1">
    <source>
        <dbReference type="SAM" id="MobiDB-lite"/>
    </source>
</evidence>
<name>A0A0K2TSW5_LEPSM</name>
<protein>
    <submittedName>
        <fullName evidence="2">Putative LOC100883738 [Megachile rotundata]</fullName>
    </submittedName>
</protein>
<dbReference type="OrthoDB" id="1919336at2759"/>